<dbReference type="EMBL" id="JAVXUO010001214">
    <property type="protein sequence ID" value="KAK2984844.1"/>
    <property type="molecule type" value="Genomic_DNA"/>
</dbReference>
<evidence type="ECO:0000256" key="1">
    <source>
        <dbReference type="SAM" id="Phobius"/>
    </source>
</evidence>
<protein>
    <submittedName>
        <fullName evidence="2">Uncharacterized protein</fullName>
    </submittedName>
</protein>
<keyword evidence="1" id="KW-0812">Transmembrane</keyword>
<keyword evidence="1" id="KW-1133">Transmembrane helix</keyword>
<dbReference type="AlphaFoldDB" id="A0AA88R8T7"/>
<proteinExistence type="predicted"/>
<name>A0AA88R8T7_9ASTE</name>
<feature type="transmembrane region" description="Helical" evidence="1">
    <location>
        <begin position="12"/>
        <end position="28"/>
    </location>
</feature>
<evidence type="ECO:0000313" key="3">
    <source>
        <dbReference type="Proteomes" id="UP001187471"/>
    </source>
</evidence>
<accession>A0AA88R8T7</accession>
<dbReference type="Proteomes" id="UP001187471">
    <property type="component" value="Unassembled WGS sequence"/>
</dbReference>
<organism evidence="2 3">
    <name type="scientific">Escallonia rubra</name>
    <dbReference type="NCBI Taxonomy" id="112253"/>
    <lineage>
        <taxon>Eukaryota</taxon>
        <taxon>Viridiplantae</taxon>
        <taxon>Streptophyta</taxon>
        <taxon>Embryophyta</taxon>
        <taxon>Tracheophyta</taxon>
        <taxon>Spermatophyta</taxon>
        <taxon>Magnoliopsida</taxon>
        <taxon>eudicotyledons</taxon>
        <taxon>Gunneridae</taxon>
        <taxon>Pentapetalae</taxon>
        <taxon>asterids</taxon>
        <taxon>campanulids</taxon>
        <taxon>Escalloniales</taxon>
        <taxon>Escalloniaceae</taxon>
        <taxon>Escallonia</taxon>
    </lineage>
</organism>
<evidence type="ECO:0000313" key="2">
    <source>
        <dbReference type="EMBL" id="KAK2984844.1"/>
    </source>
</evidence>
<gene>
    <name evidence="2" type="ORF">RJ640_004669</name>
</gene>
<keyword evidence="3" id="KW-1185">Reference proteome</keyword>
<keyword evidence="1" id="KW-0472">Membrane</keyword>
<comment type="caution">
    <text evidence="2">The sequence shown here is derived from an EMBL/GenBank/DDBJ whole genome shotgun (WGS) entry which is preliminary data.</text>
</comment>
<reference evidence="2" key="1">
    <citation type="submission" date="2022-12" db="EMBL/GenBank/DDBJ databases">
        <title>Draft genome assemblies for two species of Escallonia (Escalloniales).</title>
        <authorList>
            <person name="Chanderbali A."/>
            <person name="Dervinis C."/>
            <person name="Anghel I."/>
            <person name="Soltis D."/>
            <person name="Soltis P."/>
            <person name="Zapata F."/>
        </authorList>
    </citation>
    <scope>NUCLEOTIDE SEQUENCE</scope>
    <source>
        <strain evidence="2">UCBG92.1500</strain>
        <tissue evidence="2">Leaf</tissue>
    </source>
</reference>
<sequence length="72" mass="8396">MIEWGKKLRVEFGAAFIWLVCLIYFTQLNPRSNNVLEVEEEPITSEKVVIVTLKLREYDPEKHPESDGFDLA</sequence>